<evidence type="ECO:0000313" key="7">
    <source>
        <dbReference type="Proteomes" id="UP001141259"/>
    </source>
</evidence>
<dbReference type="GO" id="GO:0020037">
    <property type="term" value="F:heme binding"/>
    <property type="evidence" value="ECO:0007669"/>
    <property type="project" value="TreeGrafter"/>
</dbReference>
<keyword evidence="3 5" id="KW-0408">Iron</keyword>
<evidence type="ECO:0000256" key="2">
    <source>
        <dbReference type="ARBA" id="ARBA00022723"/>
    </source>
</evidence>
<dbReference type="Gene3D" id="1.20.910.10">
    <property type="entry name" value="Heme oxygenase-like"/>
    <property type="match status" value="1"/>
</dbReference>
<evidence type="ECO:0000256" key="1">
    <source>
        <dbReference type="ARBA" id="ARBA00022617"/>
    </source>
</evidence>
<keyword evidence="1 4" id="KW-0349">Heme</keyword>
<keyword evidence="7" id="KW-1185">Reference proteome</keyword>
<dbReference type="Pfam" id="PF01126">
    <property type="entry name" value="Heme_oxygenase"/>
    <property type="match status" value="1"/>
</dbReference>
<dbReference type="GO" id="GO:0006788">
    <property type="term" value="P:heme oxidation"/>
    <property type="evidence" value="ECO:0007669"/>
    <property type="project" value="InterPro"/>
</dbReference>
<proteinExistence type="predicted"/>
<dbReference type="SUPFAM" id="SSF48613">
    <property type="entry name" value="Heme oxygenase-like"/>
    <property type="match status" value="1"/>
</dbReference>
<dbReference type="GO" id="GO:0046872">
    <property type="term" value="F:metal ion binding"/>
    <property type="evidence" value="ECO:0007669"/>
    <property type="project" value="UniProtKB-KW"/>
</dbReference>
<dbReference type="EMBL" id="JANYMP010000019">
    <property type="protein sequence ID" value="MCS7481577.1"/>
    <property type="molecule type" value="Genomic_DNA"/>
</dbReference>
<dbReference type="PRINTS" id="PR00088">
    <property type="entry name" value="HAEMOXYGNASE"/>
</dbReference>
<dbReference type="RefSeq" id="WP_259627067.1">
    <property type="nucleotide sequence ID" value="NZ_JANYMP010000019.1"/>
</dbReference>
<feature type="binding site" evidence="4">
    <location>
        <position position="126"/>
    </location>
    <ligand>
        <name>heme b</name>
        <dbReference type="ChEBI" id="CHEBI:60344"/>
    </ligand>
</feature>
<sequence length="217" mass="24523">MPEPRFSTMLAAGTAAEHEGAQSAPFVQALLSGRLNLTGYAALVAQHYFIYRELERTAQLMSADAVAREFVFGELVRLPSLEADLEHLLGQAWRAEITPVPATSEYCLRIAEVGARSSTGFVAHHYTRYMGDLSGGRAVRAAVRRHHDLPEDAGTRFYEFDAIEKPKLFKDVYRERLDAAPWDDVERQRVIDESVRAYRHNHRVFADLSTDIERFVA</sequence>
<dbReference type="InterPro" id="IPR016053">
    <property type="entry name" value="Haem_Oase-like"/>
</dbReference>
<comment type="caution">
    <text evidence="6">The sequence shown here is derived from an EMBL/GenBank/DDBJ whole genome shotgun (WGS) entry which is preliminary data.</text>
</comment>
<feature type="binding site" description="axial binding residue" evidence="5">
    <location>
        <position position="18"/>
    </location>
    <ligand>
        <name>heme b</name>
        <dbReference type="ChEBI" id="CHEBI:60344"/>
    </ligand>
    <ligandPart>
        <name>Fe</name>
        <dbReference type="ChEBI" id="CHEBI:18248"/>
    </ligandPart>
</feature>
<name>A0A9X3AHJ4_9PSEU</name>
<feature type="binding site" evidence="4">
    <location>
        <position position="174"/>
    </location>
    <ligand>
        <name>heme b</name>
        <dbReference type="ChEBI" id="CHEBI:60344"/>
    </ligand>
</feature>
<dbReference type="PANTHER" id="PTHR10720:SF0">
    <property type="entry name" value="HEME OXYGENASE"/>
    <property type="match status" value="1"/>
</dbReference>
<dbReference type="InterPro" id="IPR002051">
    <property type="entry name" value="Haem_Oase"/>
</dbReference>
<dbReference type="GO" id="GO:0042167">
    <property type="term" value="P:heme catabolic process"/>
    <property type="evidence" value="ECO:0007669"/>
    <property type="project" value="TreeGrafter"/>
</dbReference>
<dbReference type="GO" id="GO:0004392">
    <property type="term" value="F:heme oxygenase (decyclizing) activity"/>
    <property type="evidence" value="ECO:0007669"/>
    <property type="project" value="InterPro"/>
</dbReference>
<organism evidence="6 7">
    <name type="scientific">Umezawaea endophytica</name>
    <dbReference type="NCBI Taxonomy" id="1654476"/>
    <lineage>
        <taxon>Bacteria</taxon>
        <taxon>Bacillati</taxon>
        <taxon>Actinomycetota</taxon>
        <taxon>Actinomycetes</taxon>
        <taxon>Pseudonocardiales</taxon>
        <taxon>Pseudonocardiaceae</taxon>
        <taxon>Umezawaea</taxon>
    </lineage>
</organism>
<dbReference type="CDD" id="cd19165">
    <property type="entry name" value="HemeO"/>
    <property type="match status" value="1"/>
</dbReference>
<dbReference type="InterPro" id="IPR016084">
    <property type="entry name" value="Haem_Oase-like_multi-hlx"/>
</dbReference>
<accession>A0A9X3AHJ4</accession>
<dbReference type="GO" id="GO:0006979">
    <property type="term" value="P:response to oxidative stress"/>
    <property type="evidence" value="ECO:0007669"/>
    <property type="project" value="TreeGrafter"/>
</dbReference>
<reference evidence="6" key="1">
    <citation type="submission" date="2022-08" db="EMBL/GenBank/DDBJ databases">
        <authorList>
            <person name="Tistechok S."/>
            <person name="Samborskyy M."/>
            <person name="Roman I."/>
        </authorList>
    </citation>
    <scope>NUCLEOTIDE SEQUENCE</scope>
    <source>
        <strain evidence="6">DSM 103496</strain>
    </source>
</reference>
<dbReference type="PANTHER" id="PTHR10720">
    <property type="entry name" value="HEME OXYGENASE"/>
    <property type="match status" value="1"/>
</dbReference>
<keyword evidence="2 5" id="KW-0479">Metal-binding</keyword>
<dbReference type="AlphaFoldDB" id="A0A9X3AHJ4"/>
<evidence type="ECO:0000256" key="4">
    <source>
        <dbReference type="PIRSR" id="PIRSR000343-1"/>
    </source>
</evidence>
<dbReference type="PIRSF" id="PIRSF000343">
    <property type="entry name" value="Haem_Oase"/>
    <property type="match status" value="1"/>
</dbReference>
<evidence type="ECO:0000256" key="3">
    <source>
        <dbReference type="ARBA" id="ARBA00023004"/>
    </source>
</evidence>
<protein>
    <submittedName>
        <fullName evidence="6">Biliverdin-producing heme oxygenase</fullName>
    </submittedName>
</protein>
<dbReference type="Proteomes" id="UP001141259">
    <property type="component" value="Unassembled WGS sequence"/>
</dbReference>
<evidence type="ECO:0000256" key="5">
    <source>
        <dbReference type="PIRSR" id="PIRSR000343-2"/>
    </source>
</evidence>
<gene>
    <name evidence="6" type="ORF">NZH93_32375</name>
</gene>
<evidence type="ECO:0000313" key="6">
    <source>
        <dbReference type="EMBL" id="MCS7481577.1"/>
    </source>
</evidence>